<dbReference type="STRING" id="69279.BG36_03525"/>
<comment type="subcellular location">
    <subcellularLocation>
        <location evidence="1">Virion</location>
    </subcellularLocation>
</comment>
<dbReference type="eggNOG" id="COG4653">
    <property type="taxonomic scope" value="Bacteria"/>
</dbReference>
<protein>
    <submittedName>
        <fullName evidence="5">Capsid protein</fullName>
    </submittedName>
</protein>
<reference evidence="5 6" key="1">
    <citation type="submission" date="2014-02" db="EMBL/GenBank/DDBJ databases">
        <title>Aquamicrobium defluvii Genome sequencing.</title>
        <authorList>
            <person name="Wang X."/>
        </authorList>
    </citation>
    <scope>NUCLEOTIDE SEQUENCE [LARGE SCALE GENOMIC DNA]</scope>
    <source>
        <strain evidence="5 6">W13Z1</strain>
    </source>
</reference>
<dbReference type="EMBL" id="JENY01000012">
    <property type="protein sequence ID" value="EXL08617.1"/>
    <property type="molecule type" value="Genomic_DNA"/>
</dbReference>
<feature type="domain" description="Phage capsid-like C-terminal" evidence="4">
    <location>
        <begin position="143"/>
        <end position="420"/>
    </location>
</feature>
<dbReference type="NCBIfam" id="TIGR01554">
    <property type="entry name" value="major_cap_HK97"/>
    <property type="match status" value="1"/>
</dbReference>
<dbReference type="SUPFAM" id="SSF56563">
    <property type="entry name" value="Major capsid protein gp5"/>
    <property type="match status" value="1"/>
</dbReference>
<accession>A0A011TWP2</accession>
<evidence type="ECO:0000259" key="4">
    <source>
        <dbReference type="Pfam" id="PF05065"/>
    </source>
</evidence>
<proteinExistence type="predicted"/>
<evidence type="ECO:0000256" key="1">
    <source>
        <dbReference type="ARBA" id="ARBA00004328"/>
    </source>
</evidence>
<dbReference type="AlphaFoldDB" id="A0A011TWP2"/>
<dbReference type="Proteomes" id="UP000019849">
    <property type="component" value="Unassembled WGS sequence"/>
</dbReference>
<dbReference type="InterPro" id="IPR024455">
    <property type="entry name" value="Phage_capsid"/>
</dbReference>
<feature type="compositionally biased region" description="Basic and acidic residues" evidence="3">
    <location>
        <begin position="57"/>
        <end position="76"/>
    </location>
</feature>
<evidence type="ECO:0000313" key="6">
    <source>
        <dbReference type="Proteomes" id="UP000019849"/>
    </source>
</evidence>
<feature type="coiled-coil region" evidence="2">
    <location>
        <begin position="2"/>
        <end position="52"/>
    </location>
</feature>
<evidence type="ECO:0000256" key="3">
    <source>
        <dbReference type="SAM" id="MobiDB-lite"/>
    </source>
</evidence>
<keyword evidence="2" id="KW-0175">Coiled coil</keyword>
<organism evidence="5 6">
    <name type="scientific">Aquamicrobium defluvii</name>
    <dbReference type="NCBI Taxonomy" id="69279"/>
    <lineage>
        <taxon>Bacteria</taxon>
        <taxon>Pseudomonadati</taxon>
        <taxon>Pseudomonadota</taxon>
        <taxon>Alphaproteobacteria</taxon>
        <taxon>Hyphomicrobiales</taxon>
        <taxon>Phyllobacteriaceae</taxon>
        <taxon>Aquamicrobium</taxon>
    </lineage>
</organism>
<dbReference type="InterPro" id="IPR054612">
    <property type="entry name" value="Phage_capsid-like_C"/>
</dbReference>
<evidence type="ECO:0000256" key="2">
    <source>
        <dbReference type="SAM" id="Coils"/>
    </source>
</evidence>
<dbReference type="Gene3D" id="3.30.2320.10">
    <property type="entry name" value="hypothetical protein PF0899 domain"/>
    <property type="match status" value="1"/>
</dbReference>
<sequence length="425" mass="46242">MLKELIEKREKLVADARSALDEIKKNTDEARAAELEKRHDDIMADFDKVEGQIAREQRMAAAQKRIDDAAAEERARNRPNPGDGEARGQDEGEALEYRQVFHKFIACGGDPTELSSEERAVLRAGVQAKAEFRAQVTGTPASGGYTVPTELANEIIKSMKAWGPMYDEDICTVMTTASGNPIKIPTVDDTAVTAEKHTEGTALTDDGGKDVTFGQKSLDAYVYDTEFVRFSMELAQDSIFNMETLLGGLLGERLGRIANKELTVGDGSDDPNGIVTASSLGKTATAVAAITYDEIIDLVHSVDPAYRTSPKVRFMFNDGTLAALRKLKDAENRYIWSAGDVQNGVPGTVLGYRYSINQAMDSLAAAKKVMLFGDFGKYFVRKVGSPVIGVLRERFWPDLGIAGLIRFDGELGDTAAVKHLITAAS</sequence>
<dbReference type="RefSeq" id="WP_035026297.1">
    <property type="nucleotide sequence ID" value="NZ_KK073886.1"/>
</dbReference>
<comment type="caution">
    <text evidence="5">The sequence shown here is derived from an EMBL/GenBank/DDBJ whole genome shotgun (WGS) entry which is preliminary data.</text>
</comment>
<name>A0A011TWP2_9HYPH</name>
<dbReference type="Pfam" id="PF05065">
    <property type="entry name" value="Phage_capsid"/>
    <property type="match status" value="1"/>
</dbReference>
<dbReference type="PATRIC" id="fig|69279.3.peg.2108"/>
<evidence type="ECO:0000313" key="5">
    <source>
        <dbReference type="EMBL" id="EXL08617.1"/>
    </source>
</evidence>
<dbReference type="HOGENOM" id="CLU_041417_4_1_5"/>
<feature type="region of interest" description="Disordered" evidence="3">
    <location>
        <begin position="57"/>
        <end position="90"/>
    </location>
</feature>
<gene>
    <name evidence="5" type="ORF">BG36_03525</name>
</gene>